<evidence type="ECO:0000256" key="2">
    <source>
        <dbReference type="SAM" id="Phobius"/>
    </source>
</evidence>
<dbReference type="InterPro" id="IPR012902">
    <property type="entry name" value="N_methyl_site"/>
</dbReference>
<dbReference type="EMBL" id="VBAM01000205">
    <property type="protein sequence ID" value="TMJ11885.1"/>
    <property type="molecule type" value="Genomic_DNA"/>
</dbReference>
<dbReference type="GO" id="GO:0015627">
    <property type="term" value="C:type II protein secretion system complex"/>
    <property type="evidence" value="ECO:0007669"/>
    <property type="project" value="InterPro"/>
</dbReference>
<dbReference type="Proteomes" id="UP000320393">
    <property type="component" value="Unassembled WGS sequence"/>
</dbReference>
<proteinExistence type="predicted"/>
<gene>
    <name evidence="3" type="ORF">E6H02_06460</name>
</gene>
<dbReference type="AlphaFoldDB" id="A0A537LV47"/>
<keyword evidence="1" id="KW-0488">Methylation</keyword>
<protein>
    <submittedName>
        <fullName evidence="3">Prepilin-type N-terminal cleavage/methylation domain-containing protein</fullName>
    </submittedName>
</protein>
<dbReference type="InterPro" id="IPR000983">
    <property type="entry name" value="Bac_GSPG_pilin"/>
</dbReference>
<dbReference type="InterPro" id="IPR045584">
    <property type="entry name" value="Pilin-like"/>
</dbReference>
<evidence type="ECO:0000313" key="3">
    <source>
        <dbReference type="EMBL" id="TMJ11885.1"/>
    </source>
</evidence>
<keyword evidence="2" id="KW-0472">Membrane</keyword>
<comment type="caution">
    <text evidence="3">The sequence shown here is derived from an EMBL/GenBank/DDBJ whole genome shotgun (WGS) entry which is preliminary data.</text>
</comment>
<dbReference type="NCBIfam" id="TIGR02532">
    <property type="entry name" value="IV_pilin_GFxxxE"/>
    <property type="match status" value="1"/>
</dbReference>
<evidence type="ECO:0000256" key="1">
    <source>
        <dbReference type="ARBA" id="ARBA00022481"/>
    </source>
</evidence>
<dbReference type="PRINTS" id="PR00813">
    <property type="entry name" value="BCTERIALGSPG"/>
</dbReference>
<evidence type="ECO:0000313" key="4">
    <source>
        <dbReference type="Proteomes" id="UP000320393"/>
    </source>
</evidence>
<feature type="transmembrane region" description="Helical" evidence="2">
    <location>
        <begin position="12"/>
        <end position="34"/>
    </location>
</feature>
<keyword evidence="2" id="KW-0812">Transmembrane</keyword>
<dbReference type="Gene3D" id="3.30.700.10">
    <property type="entry name" value="Glycoprotein, Type 4 Pilin"/>
    <property type="match status" value="1"/>
</dbReference>
<organism evidence="3 4">
    <name type="scientific">Candidatus Segetimicrobium genomatis</name>
    <dbReference type="NCBI Taxonomy" id="2569760"/>
    <lineage>
        <taxon>Bacteria</taxon>
        <taxon>Bacillati</taxon>
        <taxon>Candidatus Sysuimicrobiota</taxon>
        <taxon>Candidatus Sysuimicrobiia</taxon>
        <taxon>Candidatus Sysuimicrobiales</taxon>
        <taxon>Candidatus Segetimicrobiaceae</taxon>
        <taxon>Candidatus Segetimicrobium</taxon>
    </lineage>
</organism>
<dbReference type="GO" id="GO:0015628">
    <property type="term" value="P:protein secretion by the type II secretion system"/>
    <property type="evidence" value="ECO:0007669"/>
    <property type="project" value="InterPro"/>
</dbReference>
<sequence>MARGSDEAGFTFMEVLAVVLLLGILALVALPNYFGTQADAQNAVRASNVAAVNTALALYQYRNGACPGTGAPAETFVLFLADTTYFPDGSPVDPITKTNAIYNTNYSTTLCRTHVP</sequence>
<reference evidence="3 4" key="1">
    <citation type="journal article" date="2019" name="Nat. Microbiol.">
        <title>Mediterranean grassland soil C-N compound turnover is dependent on rainfall and depth, and is mediated by genomically divergent microorganisms.</title>
        <authorList>
            <person name="Diamond S."/>
            <person name="Andeer P.F."/>
            <person name="Li Z."/>
            <person name="Crits-Christoph A."/>
            <person name="Burstein D."/>
            <person name="Anantharaman K."/>
            <person name="Lane K.R."/>
            <person name="Thomas B.C."/>
            <person name="Pan C."/>
            <person name="Northen T.R."/>
            <person name="Banfield J.F."/>
        </authorList>
    </citation>
    <scope>NUCLEOTIDE SEQUENCE [LARGE SCALE GENOMIC DNA]</scope>
    <source>
        <strain evidence="3">NP_5</strain>
    </source>
</reference>
<keyword evidence="2" id="KW-1133">Transmembrane helix</keyword>
<name>A0A537LV47_9BACT</name>
<dbReference type="SUPFAM" id="SSF54523">
    <property type="entry name" value="Pili subunits"/>
    <property type="match status" value="1"/>
</dbReference>
<accession>A0A537LV47</accession>